<organism evidence="1 2">
    <name type="scientific">Undibacterium pigrum</name>
    <dbReference type="NCBI Taxonomy" id="401470"/>
    <lineage>
        <taxon>Bacteria</taxon>
        <taxon>Pseudomonadati</taxon>
        <taxon>Pseudomonadota</taxon>
        <taxon>Betaproteobacteria</taxon>
        <taxon>Burkholderiales</taxon>
        <taxon>Oxalobacteraceae</taxon>
        <taxon>Undibacterium</taxon>
    </lineage>
</organism>
<comment type="caution">
    <text evidence="1">The sequence shown here is derived from an EMBL/GenBank/DDBJ whole genome shotgun (WGS) entry which is preliminary data.</text>
</comment>
<name>A0A318JE14_9BURK</name>
<dbReference type="SUPFAM" id="SSF109604">
    <property type="entry name" value="HD-domain/PDEase-like"/>
    <property type="match status" value="1"/>
</dbReference>
<accession>A0A318JE14</accession>
<dbReference type="Pfam" id="PF13328">
    <property type="entry name" value="HD_4"/>
    <property type="match status" value="1"/>
</dbReference>
<dbReference type="PANTHER" id="PTHR46246:SF1">
    <property type="entry name" value="GUANOSINE-3',5'-BIS(DIPHOSPHATE) 3'-PYROPHOSPHOHYDROLASE MESH1"/>
    <property type="match status" value="1"/>
</dbReference>
<evidence type="ECO:0000313" key="1">
    <source>
        <dbReference type="EMBL" id="PXX38542.1"/>
    </source>
</evidence>
<dbReference type="Proteomes" id="UP000247792">
    <property type="component" value="Unassembled WGS sequence"/>
</dbReference>
<dbReference type="PANTHER" id="PTHR46246">
    <property type="entry name" value="GUANOSINE-3',5'-BIS(DIPHOSPHATE) 3'-PYROPHOSPHOHYDROLASE MESH1"/>
    <property type="match status" value="1"/>
</dbReference>
<sequence length="186" mass="21103">MNPWTPDIYEKAWSFSSRQHSGQTYGGKVEGERIEYINHIASVAMEVIWALQTNTTADGALAVQCALLHDTIEDTSASYDLLKQEFGLAVADGVQALSKNTALPTKAEQMRDSLDRIRQQPAEIWMVKMADRITNLYHPPHYWDNEKILAYRDEAQLIHDELLTADVGLAQRLQAKINAYPQFLKK</sequence>
<dbReference type="GO" id="GO:0008893">
    <property type="term" value="F:guanosine-3',5'-bis(diphosphate) 3'-diphosphatase activity"/>
    <property type="evidence" value="ECO:0007669"/>
    <property type="project" value="TreeGrafter"/>
</dbReference>
<protein>
    <submittedName>
        <fullName evidence="1">HD domain-containing protein</fullName>
    </submittedName>
</protein>
<dbReference type="InterPro" id="IPR052194">
    <property type="entry name" value="MESH1"/>
</dbReference>
<reference evidence="1 2" key="1">
    <citation type="submission" date="2018-05" db="EMBL/GenBank/DDBJ databases">
        <title>Genomic Encyclopedia of Type Strains, Phase IV (KMG-IV): sequencing the most valuable type-strain genomes for metagenomic binning, comparative biology and taxonomic classification.</title>
        <authorList>
            <person name="Goeker M."/>
        </authorList>
    </citation>
    <scope>NUCLEOTIDE SEQUENCE [LARGE SCALE GENOMIC DNA]</scope>
    <source>
        <strain evidence="1 2">DSM 19792</strain>
    </source>
</reference>
<keyword evidence="2" id="KW-1185">Reference proteome</keyword>
<dbReference type="EMBL" id="QJKB01000012">
    <property type="protein sequence ID" value="PXX38542.1"/>
    <property type="molecule type" value="Genomic_DNA"/>
</dbReference>
<dbReference type="RefSeq" id="WP_110257697.1">
    <property type="nucleotide sequence ID" value="NZ_QJKB01000012.1"/>
</dbReference>
<evidence type="ECO:0000313" key="2">
    <source>
        <dbReference type="Proteomes" id="UP000247792"/>
    </source>
</evidence>
<dbReference type="AlphaFoldDB" id="A0A318JE14"/>
<dbReference type="OrthoDB" id="9802385at2"/>
<proteinExistence type="predicted"/>
<gene>
    <name evidence="1" type="ORF">DFR42_11254</name>
</gene>
<dbReference type="Gene3D" id="1.10.3210.10">
    <property type="entry name" value="Hypothetical protein af1432"/>
    <property type="match status" value="1"/>
</dbReference>